<feature type="transmembrane region" description="Helical" evidence="9">
    <location>
        <begin position="37"/>
        <end position="57"/>
    </location>
</feature>
<dbReference type="EMBL" id="VORB01000006">
    <property type="protein sequence ID" value="TXC78705.1"/>
    <property type="molecule type" value="Genomic_DNA"/>
</dbReference>
<feature type="transmembrane region" description="Helical" evidence="9">
    <location>
        <begin position="12"/>
        <end position="31"/>
    </location>
</feature>
<evidence type="ECO:0008006" key="12">
    <source>
        <dbReference type="Google" id="ProtNLM"/>
    </source>
</evidence>
<evidence type="ECO:0000256" key="7">
    <source>
        <dbReference type="ARBA" id="ARBA00023136"/>
    </source>
</evidence>
<protein>
    <recommendedName>
        <fullName evidence="12">Multidrug transporter</fullName>
    </recommendedName>
</protein>
<evidence type="ECO:0000256" key="3">
    <source>
        <dbReference type="ARBA" id="ARBA00022475"/>
    </source>
</evidence>
<keyword evidence="11" id="KW-1185">Reference proteome</keyword>
<keyword evidence="4 9" id="KW-0812">Transmembrane</keyword>
<dbReference type="GO" id="GO:0005254">
    <property type="term" value="F:chloride channel activity"/>
    <property type="evidence" value="ECO:0007669"/>
    <property type="project" value="InterPro"/>
</dbReference>
<accession>A0A5C6V538</accession>
<evidence type="ECO:0000256" key="1">
    <source>
        <dbReference type="ARBA" id="ARBA00004651"/>
    </source>
</evidence>
<evidence type="ECO:0000256" key="4">
    <source>
        <dbReference type="ARBA" id="ARBA00022692"/>
    </source>
</evidence>
<evidence type="ECO:0000256" key="5">
    <source>
        <dbReference type="ARBA" id="ARBA00022989"/>
    </source>
</evidence>
<dbReference type="Pfam" id="PF25539">
    <property type="entry name" value="Bestrophin_2"/>
    <property type="match status" value="1"/>
</dbReference>
<organism evidence="10 11">
    <name type="scientific">Luteibaculum oceani</name>
    <dbReference type="NCBI Taxonomy" id="1294296"/>
    <lineage>
        <taxon>Bacteria</taxon>
        <taxon>Pseudomonadati</taxon>
        <taxon>Bacteroidota</taxon>
        <taxon>Flavobacteriia</taxon>
        <taxon>Flavobacteriales</taxon>
        <taxon>Luteibaculaceae</taxon>
        <taxon>Luteibaculum</taxon>
    </lineage>
</organism>
<feature type="transmembrane region" description="Helical" evidence="9">
    <location>
        <begin position="229"/>
        <end position="249"/>
    </location>
</feature>
<evidence type="ECO:0000313" key="10">
    <source>
        <dbReference type="EMBL" id="TXC78705.1"/>
    </source>
</evidence>
<dbReference type="AlphaFoldDB" id="A0A5C6V538"/>
<dbReference type="InterPro" id="IPR044669">
    <property type="entry name" value="YneE/VCCN1/2-like"/>
</dbReference>
<comment type="subcellular location">
    <subcellularLocation>
        <location evidence="1">Cell membrane</location>
        <topology evidence="1">Multi-pass membrane protein</topology>
    </subcellularLocation>
</comment>
<dbReference type="PANTHER" id="PTHR33281">
    <property type="entry name" value="UPF0187 PROTEIN YNEE"/>
    <property type="match status" value="1"/>
</dbReference>
<comment type="caution">
    <text evidence="10">The sequence shown here is derived from an EMBL/GenBank/DDBJ whole genome shotgun (WGS) entry which is preliminary data.</text>
</comment>
<keyword evidence="5 9" id="KW-1133">Transmembrane helix</keyword>
<keyword evidence="7 9" id="KW-0472">Membrane</keyword>
<evidence type="ECO:0000313" key="11">
    <source>
        <dbReference type="Proteomes" id="UP000321168"/>
    </source>
</evidence>
<dbReference type="OrthoDB" id="445589at2"/>
<evidence type="ECO:0000256" key="9">
    <source>
        <dbReference type="SAM" id="Phobius"/>
    </source>
</evidence>
<comment type="similarity">
    <text evidence="8">Belongs to the anion channel-forming bestrophin (TC 1.A.46) family.</text>
</comment>
<reference evidence="10 11" key="1">
    <citation type="submission" date="2019-08" db="EMBL/GenBank/DDBJ databases">
        <title>Genome of Luteibaculum oceani JCM 18817.</title>
        <authorList>
            <person name="Bowman J.P."/>
        </authorList>
    </citation>
    <scope>NUCLEOTIDE SEQUENCE [LARGE SCALE GENOMIC DNA]</scope>
    <source>
        <strain evidence="10 11">JCM 18817</strain>
    </source>
</reference>
<feature type="transmembrane region" description="Helical" evidence="9">
    <location>
        <begin position="264"/>
        <end position="284"/>
    </location>
</feature>
<gene>
    <name evidence="10" type="ORF">FRX97_08250</name>
</gene>
<keyword evidence="6" id="KW-0406">Ion transport</keyword>
<evidence type="ECO:0000256" key="8">
    <source>
        <dbReference type="ARBA" id="ARBA00034708"/>
    </source>
</evidence>
<proteinExistence type="inferred from homology"/>
<keyword evidence="3" id="KW-1003">Cell membrane</keyword>
<evidence type="ECO:0000256" key="2">
    <source>
        <dbReference type="ARBA" id="ARBA00022448"/>
    </source>
</evidence>
<dbReference type="GO" id="GO:0005886">
    <property type="term" value="C:plasma membrane"/>
    <property type="evidence" value="ECO:0007669"/>
    <property type="project" value="UniProtKB-SubCell"/>
</dbReference>
<keyword evidence="2" id="KW-0813">Transport</keyword>
<dbReference type="Proteomes" id="UP000321168">
    <property type="component" value="Unassembled WGS sequence"/>
</dbReference>
<dbReference type="PANTHER" id="PTHR33281:SF19">
    <property type="entry name" value="VOLTAGE-DEPENDENT ANION CHANNEL-FORMING PROTEIN YNEE"/>
    <property type="match status" value="1"/>
</dbReference>
<name>A0A5C6V538_9FLAO</name>
<evidence type="ECO:0000256" key="6">
    <source>
        <dbReference type="ARBA" id="ARBA00023065"/>
    </source>
</evidence>
<sequence length="341" mass="39866">MLHWTRWETFGFLAFSTVVVLLYDTLGLTFLNVPWTPVALIGTAVAFILGFQNNAAYDRIWEARKIWGGVVNTSRTWGMKTKDMVTNEKASVPVSEAELNEHRRILVYRHIAWLTALRHAMRQNKKWETFGLHRTNREWAKVIHIPEKVFGIEDDLFHYLEADEWEYILSKNNKAAATLYLQSKHIRELKEQGLIWEFAFLELENVLEEMFTLQGKSERIKNFPYPRQYATLSYMFVWIFLILFPFGIVPEFAKIAESLSNDFSWGWCFTWLAVPFCTIVSWVFHTMQRIGTVGENPFEGSANDVPISSIARGIEIDLRQLLEEDSKIIPKQFPEENNVQM</sequence>